<protein>
    <submittedName>
        <fullName evidence="2">Putative secreted protein</fullName>
    </submittedName>
</protein>
<dbReference type="EMBL" id="GGFK01013182">
    <property type="protein sequence ID" value="MBW46503.1"/>
    <property type="molecule type" value="Transcribed_RNA"/>
</dbReference>
<proteinExistence type="predicted"/>
<keyword evidence="1" id="KW-0732">Signal</keyword>
<feature type="signal peptide" evidence="1">
    <location>
        <begin position="1"/>
        <end position="22"/>
    </location>
</feature>
<evidence type="ECO:0000313" key="2">
    <source>
        <dbReference type="EMBL" id="MBW46503.1"/>
    </source>
</evidence>
<sequence length="74" mass="8331">MLVPPNDTAWAMFCPLLPIVLACNDHKRKSKTFIYCWQHLPLALVVPCNPGRELVALVDALDALQIVHNIIIQK</sequence>
<name>A0A2M4B0D2_9DIPT</name>
<evidence type="ECO:0000256" key="1">
    <source>
        <dbReference type="SAM" id="SignalP"/>
    </source>
</evidence>
<feature type="chain" id="PRO_5014636770" evidence="1">
    <location>
        <begin position="23"/>
        <end position="74"/>
    </location>
</feature>
<dbReference type="AlphaFoldDB" id="A0A2M4B0D2"/>
<organism evidence="2">
    <name type="scientific">Anopheles triannulatus</name>
    <dbReference type="NCBI Taxonomy" id="58253"/>
    <lineage>
        <taxon>Eukaryota</taxon>
        <taxon>Metazoa</taxon>
        <taxon>Ecdysozoa</taxon>
        <taxon>Arthropoda</taxon>
        <taxon>Hexapoda</taxon>
        <taxon>Insecta</taxon>
        <taxon>Pterygota</taxon>
        <taxon>Neoptera</taxon>
        <taxon>Endopterygota</taxon>
        <taxon>Diptera</taxon>
        <taxon>Nematocera</taxon>
        <taxon>Culicoidea</taxon>
        <taxon>Culicidae</taxon>
        <taxon>Anophelinae</taxon>
        <taxon>Anopheles</taxon>
    </lineage>
</organism>
<reference evidence="2" key="1">
    <citation type="submission" date="2018-01" db="EMBL/GenBank/DDBJ databases">
        <title>An insight into the sialome of Amazonian anophelines.</title>
        <authorList>
            <person name="Ribeiro J.M."/>
            <person name="Scarpassa V."/>
            <person name="Calvo E."/>
        </authorList>
    </citation>
    <scope>NUCLEOTIDE SEQUENCE</scope>
    <source>
        <tissue evidence="2">Salivary glands</tissue>
    </source>
</reference>
<accession>A0A2M4B0D2</accession>